<dbReference type="EMBL" id="LT906555">
    <property type="protein sequence ID" value="SNW62436.1"/>
    <property type="molecule type" value="Genomic_DNA"/>
</dbReference>
<organism evidence="1">
    <name type="scientific">Orpheovirus IHUMI-LCC2</name>
    <dbReference type="NCBI Taxonomy" id="2023057"/>
    <lineage>
        <taxon>Viruses</taxon>
        <taxon>Varidnaviria</taxon>
        <taxon>Bamfordvirae</taxon>
        <taxon>Nucleocytoviricota</taxon>
        <taxon>Megaviricetes</taxon>
        <taxon>Pimascovirales</taxon>
        <taxon>Ocovirineae</taxon>
        <taxon>Orpheoviridae</taxon>
        <taxon>Alphaorpheovirus</taxon>
        <taxon>Alphaorpheovirus massiliense</taxon>
    </lineage>
</organism>
<protein>
    <submittedName>
        <fullName evidence="1">Uncharacterized protein</fullName>
    </submittedName>
</protein>
<evidence type="ECO:0000313" key="1">
    <source>
        <dbReference type="EMBL" id="SNW62436.1"/>
    </source>
</evidence>
<evidence type="ECO:0000313" key="2">
    <source>
        <dbReference type="Proteomes" id="UP000236316"/>
    </source>
</evidence>
<dbReference type="KEGG" id="vg:35382331"/>
<name>A0A2I2L4H6_9VIRU</name>
<proteinExistence type="predicted"/>
<sequence>MEENILYNEIGDMIMALPYENYNKFVNRIPIYKEMKEEFRISDIYCGNIRNSRIAISSFIFIMNISNDDEVIQLQKDELTNMLKLVDGLCIVLTNKEISICKILCHKYDIKRQVFPFLYNKEQLVLLYSLKNILGKIYNGIYYYKNNVFYLYDNKLYCWNFTNNMIHKVSKSLKIKGSHLNFIHYVIISNKLYVKLSYIHNILVFREIVCDGDNYKLKYIGYPEMDMVYERIKENKYDIKCISKYIGDGISEYNGMVKMAYGDDIISKKYKEYSRISKINNGRHVIVGNSQFLEIYYIL</sequence>
<accession>A0A2I2L4H6</accession>
<keyword evidence="2" id="KW-1185">Reference proteome</keyword>
<dbReference type="GeneID" id="35382331"/>
<gene>
    <name evidence="1" type="ORF">ORPV_532</name>
</gene>
<dbReference type="Proteomes" id="UP000236316">
    <property type="component" value="Segment"/>
</dbReference>
<reference evidence="1" key="1">
    <citation type="submission" date="2017-08" db="EMBL/GenBank/DDBJ databases">
        <authorList>
            <consortium name="Urmite Genomes"/>
        </authorList>
    </citation>
    <scope>NUCLEOTIDE SEQUENCE [LARGE SCALE GENOMIC DNA]</scope>
    <source>
        <strain evidence="1">IHUMI-LCC2</strain>
    </source>
</reference>
<dbReference type="RefSeq" id="YP_009448738.1">
    <property type="nucleotide sequence ID" value="NC_036594.1"/>
</dbReference>